<proteinExistence type="inferred from homology"/>
<feature type="transmembrane region" description="Helical" evidence="7">
    <location>
        <begin position="238"/>
        <end position="267"/>
    </location>
</feature>
<feature type="region of interest" description="Disordered" evidence="6">
    <location>
        <begin position="366"/>
        <end position="390"/>
    </location>
</feature>
<comment type="similarity">
    <text evidence="2">Belongs to the autoinducer-2 exporter (AI-2E) (TC 2.A.86) family.</text>
</comment>
<accession>A0A6A8GAT3</accession>
<keyword evidence="5 7" id="KW-0472">Membrane</keyword>
<dbReference type="RefSeq" id="WP_151113279.1">
    <property type="nucleotide sequence ID" value="NZ_WKJQ01000001.1"/>
</dbReference>
<gene>
    <name evidence="8" type="ORF">GJR99_14225</name>
</gene>
<feature type="transmembrane region" description="Helical" evidence="7">
    <location>
        <begin position="279"/>
        <end position="298"/>
    </location>
</feature>
<feature type="transmembrane region" description="Helical" evidence="7">
    <location>
        <begin position="20"/>
        <end position="48"/>
    </location>
</feature>
<dbReference type="EMBL" id="WKJQ01000001">
    <property type="protein sequence ID" value="MRW97722.1"/>
    <property type="molecule type" value="Genomic_DNA"/>
</dbReference>
<evidence type="ECO:0000313" key="8">
    <source>
        <dbReference type="EMBL" id="MRW97722.1"/>
    </source>
</evidence>
<dbReference type="Pfam" id="PF01594">
    <property type="entry name" value="AI-2E_transport"/>
    <property type="match status" value="1"/>
</dbReference>
<dbReference type="Proteomes" id="UP000443423">
    <property type="component" value="Unassembled WGS sequence"/>
</dbReference>
<comment type="subcellular location">
    <subcellularLocation>
        <location evidence="1">Membrane</location>
        <topology evidence="1">Multi-pass membrane protein</topology>
    </subcellularLocation>
</comment>
<feature type="transmembrane region" description="Helical" evidence="7">
    <location>
        <begin position="205"/>
        <end position="226"/>
    </location>
</feature>
<protein>
    <submittedName>
        <fullName evidence="8">AI-2E family transporter</fullName>
    </submittedName>
</protein>
<keyword evidence="3 7" id="KW-0812">Transmembrane</keyword>
<dbReference type="AlphaFoldDB" id="A0A6A8GAT3"/>
<sequence>MAVRRVGEAAVGNLRSPRIWWGALGLLLLGVLAWVGFRYLGWVVFGLFTYYVGRPITRRLLRHISSRSMVAGLTLTFIIVPILLFILLFLGVATNQALQILSSDLTTAVLDRLRLPIESLPSDPVELLVVVLSDPSYSSLVEQFGGFVGVFATTLFNVFLTLIFAFFLLVEDVRLSRWFEDNIFGADSLAVDYFRSVDKGLTSVYFGYTLTIFVVIILAAIIYSAFNFFAPPGIRIPYAILLAVVTGVFTLIPLVGRSVVYAFIVGILSLEALSIDAQLLWIPAVFFVSMVLVFDNVVRTYIRPYLSGKSYHMALVMFAYLLGPVLFGWYGIFLGPLLMVFTVEFITKIMPRLVNDGSDQIDEAIPEVGTGGGSSVEFGDSPDRGETPTG</sequence>
<keyword evidence="4 7" id="KW-1133">Transmembrane helix</keyword>
<evidence type="ECO:0000256" key="3">
    <source>
        <dbReference type="ARBA" id="ARBA00022692"/>
    </source>
</evidence>
<feature type="compositionally biased region" description="Basic and acidic residues" evidence="6">
    <location>
        <begin position="381"/>
        <end position="390"/>
    </location>
</feature>
<organism evidence="8 9">
    <name type="scientific">Haloferax marinum</name>
    <dbReference type="NCBI Taxonomy" id="2666143"/>
    <lineage>
        <taxon>Archaea</taxon>
        <taxon>Methanobacteriati</taxon>
        <taxon>Methanobacteriota</taxon>
        <taxon>Stenosarchaea group</taxon>
        <taxon>Halobacteria</taxon>
        <taxon>Halobacteriales</taxon>
        <taxon>Haloferacaceae</taxon>
        <taxon>Haloferax</taxon>
    </lineage>
</organism>
<feature type="transmembrane region" description="Helical" evidence="7">
    <location>
        <begin position="318"/>
        <end position="343"/>
    </location>
</feature>
<dbReference type="OrthoDB" id="282734at2157"/>
<dbReference type="InterPro" id="IPR002549">
    <property type="entry name" value="AI-2E-like"/>
</dbReference>
<evidence type="ECO:0000256" key="7">
    <source>
        <dbReference type="SAM" id="Phobius"/>
    </source>
</evidence>
<feature type="transmembrane region" description="Helical" evidence="7">
    <location>
        <begin position="69"/>
        <end position="93"/>
    </location>
</feature>
<evidence type="ECO:0000256" key="1">
    <source>
        <dbReference type="ARBA" id="ARBA00004141"/>
    </source>
</evidence>
<evidence type="ECO:0000256" key="5">
    <source>
        <dbReference type="ARBA" id="ARBA00023136"/>
    </source>
</evidence>
<reference evidence="8 9" key="1">
    <citation type="submission" date="2019-11" db="EMBL/GenBank/DDBJ databases">
        <title>Whole genome sequence of Haloferax sp. MBLA0078.</title>
        <authorList>
            <person name="Seo M.-J."/>
            <person name="Cho E.-S."/>
        </authorList>
    </citation>
    <scope>NUCLEOTIDE SEQUENCE [LARGE SCALE GENOMIC DNA]</scope>
    <source>
        <strain evidence="8 9">MBLA0078</strain>
    </source>
</reference>
<feature type="transmembrane region" description="Helical" evidence="7">
    <location>
        <begin position="144"/>
        <end position="170"/>
    </location>
</feature>
<name>A0A6A8GAT3_9EURY</name>
<dbReference type="GO" id="GO:0016020">
    <property type="term" value="C:membrane"/>
    <property type="evidence" value="ECO:0007669"/>
    <property type="project" value="UniProtKB-SubCell"/>
</dbReference>
<evidence type="ECO:0000313" key="9">
    <source>
        <dbReference type="Proteomes" id="UP000443423"/>
    </source>
</evidence>
<evidence type="ECO:0000256" key="4">
    <source>
        <dbReference type="ARBA" id="ARBA00022989"/>
    </source>
</evidence>
<comment type="caution">
    <text evidence="8">The sequence shown here is derived from an EMBL/GenBank/DDBJ whole genome shotgun (WGS) entry which is preliminary data.</text>
</comment>
<evidence type="ECO:0000256" key="2">
    <source>
        <dbReference type="ARBA" id="ARBA00009773"/>
    </source>
</evidence>
<keyword evidence="9" id="KW-1185">Reference proteome</keyword>
<evidence type="ECO:0000256" key="6">
    <source>
        <dbReference type="SAM" id="MobiDB-lite"/>
    </source>
</evidence>